<dbReference type="Proteomes" id="UP000029014">
    <property type="component" value="Unassembled WGS sequence"/>
</dbReference>
<dbReference type="eggNOG" id="ENOG5032AHC">
    <property type="taxonomic scope" value="Bacteria"/>
</dbReference>
<reference evidence="2 3" key="1">
    <citation type="submission" date="2014-03" db="EMBL/GenBank/DDBJ databases">
        <title>Genomics of Bifidobacteria.</title>
        <authorList>
            <person name="Ventura M."/>
            <person name="Milani C."/>
            <person name="Lugli G.A."/>
        </authorList>
    </citation>
    <scope>NUCLEOTIDE SEQUENCE [LARGE SCALE GENOMIC DNA]</scope>
    <source>
        <strain evidence="2 3">LMG 11592</strain>
    </source>
</reference>
<dbReference type="EMBL" id="JGZD01000008">
    <property type="protein sequence ID" value="KFI73132.1"/>
    <property type="molecule type" value="Genomic_DNA"/>
</dbReference>
<dbReference type="Pfam" id="PF20486">
    <property type="entry name" value="DUF6725"/>
    <property type="match status" value="1"/>
</dbReference>
<sequence>MNEKNENSRPARGDHQNGVPDRMNRTNRTNGDTTPARAIPEGVSIPEGVRVVVRMRVGIDERTGRMSYRDVLGHVESWDGTILRIRRDASIDGSRPECLMDLNVADIAVIKPVPERRTRPRGSAHPSV</sequence>
<name>A0A087BQ32_9BIFI</name>
<organism evidence="2 3">
    <name type="scientific">Bifidobacterium minimum</name>
    <dbReference type="NCBI Taxonomy" id="1693"/>
    <lineage>
        <taxon>Bacteria</taxon>
        <taxon>Bacillati</taxon>
        <taxon>Actinomycetota</taxon>
        <taxon>Actinomycetes</taxon>
        <taxon>Bifidobacteriales</taxon>
        <taxon>Bifidobacteriaceae</taxon>
        <taxon>Bifidobacterium</taxon>
    </lineage>
</organism>
<dbReference type="RefSeq" id="WP_022861043.1">
    <property type="nucleotide sequence ID" value="NZ_JGZD01000008.1"/>
</dbReference>
<evidence type="ECO:0000256" key="1">
    <source>
        <dbReference type="SAM" id="MobiDB-lite"/>
    </source>
</evidence>
<feature type="compositionally biased region" description="Basic and acidic residues" evidence="1">
    <location>
        <begin position="1"/>
        <end position="15"/>
    </location>
</feature>
<evidence type="ECO:0000313" key="2">
    <source>
        <dbReference type="EMBL" id="KFI73132.1"/>
    </source>
</evidence>
<protein>
    <submittedName>
        <fullName evidence="2">Uncharacterized protein</fullName>
    </submittedName>
</protein>
<feature type="region of interest" description="Disordered" evidence="1">
    <location>
        <begin position="1"/>
        <end position="42"/>
    </location>
</feature>
<gene>
    <name evidence="2" type="ORF">BMIN_0856</name>
</gene>
<dbReference type="AlphaFoldDB" id="A0A087BQ32"/>
<dbReference type="InterPro" id="IPR046571">
    <property type="entry name" value="DUF6725"/>
</dbReference>
<proteinExistence type="predicted"/>
<dbReference type="STRING" id="1693.BMIN_0856"/>
<accession>A0A087BQ32</accession>
<evidence type="ECO:0000313" key="3">
    <source>
        <dbReference type="Proteomes" id="UP000029014"/>
    </source>
</evidence>
<comment type="caution">
    <text evidence="2">The sequence shown here is derived from an EMBL/GenBank/DDBJ whole genome shotgun (WGS) entry which is preliminary data.</text>
</comment>
<keyword evidence="3" id="KW-1185">Reference proteome</keyword>